<name>A0A4R1BNL1_9ACTN</name>
<sequence>MSRMRNQLKGILPRGQFTRGVAVLAGSTVLAQGLILLASPLLTRFYTPAEFGIFAIYVAILLPLVTMASWRYELAIPLPEDEDIAANLLVVSLVLVVGMSLLSAVGVWMLGEQIARWFNAATLKPYLWLVPAGLLGAGAYQALSYWAVRKKEFGPLARTKLTQSLGQVLPQIGLGLLKLGPLGLLVGDTIGRALGGGFLAILFWRDGARGAIRLRSMFDCLRNYSVYPKIMLWASLLNIVALQSPFLLLPRYFDVAVAGLYLLAYRVMVLPASLFGSAVGQVFFGRAAEDRRNPERLRLISVRVAIALFAINLPIYIGVTLAGKDVFSLVFGEQWSLAGTFAQVLAPMTLMWSVASPLSGLLIVANRELESFGFTALELAVRVSAILIGVYLNSIMVAVILISLSGFILSLAAIVRFLRAANVSAKELIMPVTRLILINLPSVLILVLALQAEKPWVTLIALMGTVLLSYTATLKYFPELRFTLLGRDSKPW</sequence>
<evidence type="ECO:0000256" key="4">
    <source>
        <dbReference type="ARBA" id="ARBA00022989"/>
    </source>
</evidence>
<evidence type="ECO:0000313" key="8">
    <source>
        <dbReference type="Proteomes" id="UP000295244"/>
    </source>
</evidence>
<feature type="transmembrane region" description="Helical" evidence="6">
    <location>
        <begin position="341"/>
        <end position="365"/>
    </location>
</feature>
<gene>
    <name evidence="7" type="ORF">E0L93_05080</name>
</gene>
<feature type="transmembrane region" description="Helical" evidence="6">
    <location>
        <begin position="300"/>
        <end position="321"/>
    </location>
</feature>
<evidence type="ECO:0000256" key="2">
    <source>
        <dbReference type="ARBA" id="ARBA00022475"/>
    </source>
</evidence>
<comment type="caution">
    <text evidence="7">The sequence shown here is derived from an EMBL/GenBank/DDBJ whole genome shotgun (WGS) entry which is preliminary data.</text>
</comment>
<dbReference type="Pfam" id="PF13440">
    <property type="entry name" value="Polysacc_synt_3"/>
    <property type="match status" value="1"/>
</dbReference>
<proteinExistence type="predicted"/>
<dbReference type="PANTHER" id="PTHR30250">
    <property type="entry name" value="PST FAMILY PREDICTED COLANIC ACID TRANSPORTER"/>
    <property type="match status" value="1"/>
</dbReference>
<feature type="transmembrane region" description="Helical" evidence="6">
    <location>
        <begin position="255"/>
        <end position="279"/>
    </location>
</feature>
<keyword evidence="2" id="KW-1003">Cell membrane</keyword>
<keyword evidence="4 6" id="KW-1133">Transmembrane helix</keyword>
<feature type="transmembrane region" description="Helical" evidence="6">
    <location>
        <begin position="398"/>
        <end position="419"/>
    </location>
</feature>
<feature type="transmembrane region" description="Helical" evidence="6">
    <location>
        <begin position="21"/>
        <end position="39"/>
    </location>
</feature>
<feature type="transmembrane region" description="Helical" evidence="6">
    <location>
        <begin position="128"/>
        <end position="148"/>
    </location>
</feature>
<accession>A0A4R1BNL1</accession>
<keyword evidence="8" id="KW-1185">Reference proteome</keyword>
<comment type="subcellular location">
    <subcellularLocation>
        <location evidence="1">Cell membrane</location>
        <topology evidence="1">Multi-pass membrane protein</topology>
    </subcellularLocation>
</comment>
<feature type="transmembrane region" description="Helical" evidence="6">
    <location>
        <begin position="431"/>
        <end position="450"/>
    </location>
</feature>
<dbReference type="InterPro" id="IPR050833">
    <property type="entry name" value="Poly_Biosynth_Transport"/>
</dbReference>
<reference evidence="7 8" key="1">
    <citation type="submission" date="2019-03" db="EMBL/GenBank/DDBJ databases">
        <title>Whole genome sequence of a novel Rubrobacter taiwanensis strain, isolated from Yellowstone National Park.</title>
        <authorList>
            <person name="Freed S."/>
            <person name="Ramaley R.F."/>
            <person name="Kyndt J.A."/>
        </authorList>
    </citation>
    <scope>NUCLEOTIDE SEQUENCE [LARGE SCALE GENOMIC DNA]</scope>
    <source>
        <strain evidence="7 8">Yellowstone</strain>
    </source>
</reference>
<organism evidence="7 8">
    <name type="scientific">Rubrobacter taiwanensis</name>
    <dbReference type="NCBI Taxonomy" id="185139"/>
    <lineage>
        <taxon>Bacteria</taxon>
        <taxon>Bacillati</taxon>
        <taxon>Actinomycetota</taxon>
        <taxon>Rubrobacteria</taxon>
        <taxon>Rubrobacterales</taxon>
        <taxon>Rubrobacteraceae</taxon>
        <taxon>Rubrobacter</taxon>
    </lineage>
</organism>
<dbReference type="AlphaFoldDB" id="A0A4R1BNL1"/>
<feature type="transmembrane region" description="Helical" evidence="6">
    <location>
        <begin position="372"/>
        <end position="392"/>
    </location>
</feature>
<dbReference type="OrthoDB" id="3831435at2"/>
<dbReference type="GO" id="GO:0005886">
    <property type="term" value="C:plasma membrane"/>
    <property type="evidence" value="ECO:0007669"/>
    <property type="project" value="UniProtKB-SubCell"/>
</dbReference>
<evidence type="ECO:0000256" key="5">
    <source>
        <dbReference type="ARBA" id="ARBA00023136"/>
    </source>
</evidence>
<feature type="transmembrane region" description="Helical" evidence="6">
    <location>
        <begin position="230"/>
        <end position="249"/>
    </location>
</feature>
<protein>
    <submittedName>
        <fullName evidence="7">Lipopolysaccharide biosynthesis protein</fullName>
    </submittedName>
</protein>
<evidence type="ECO:0000256" key="6">
    <source>
        <dbReference type="SAM" id="Phobius"/>
    </source>
</evidence>
<evidence type="ECO:0000256" key="1">
    <source>
        <dbReference type="ARBA" id="ARBA00004651"/>
    </source>
</evidence>
<dbReference type="PANTHER" id="PTHR30250:SF28">
    <property type="entry name" value="POLYSACCHARIDE BIOSYNTHESIS PROTEIN"/>
    <property type="match status" value="1"/>
</dbReference>
<evidence type="ECO:0000313" key="7">
    <source>
        <dbReference type="EMBL" id="TCJ18876.1"/>
    </source>
</evidence>
<dbReference type="Proteomes" id="UP000295244">
    <property type="component" value="Unassembled WGS sequence"/>
</dbReference>
<keyword evidence="3 6" id="KW-0812">Transmembrane</keyword>
<dbReference type="EMBL" id="SKBU01000009">
    <property type="protein sequence ID" value="TCJ18876.1"/>
    <property type="molecule type" value="Genomic_DNA"/>
</dbReference>
<keyword evidence="5 6" id="KW-0472">Membrane</keyword>
<feature type="transmembrane region" description="Helical" evidence="6">
    <location>
        <begin position="51"/>
        <end position="72"/>
    </location>
</feature>
<feature type="transmembrane region" description="Helical" evidence="6">
    <location>
        <begin position="456"/>
        <end position="477"/>
    </location>
</feature>
<evidence type="ECO:0000256" key="3">
    <source>
        <dbReference type="ARBA" id="ARBA00022692"/>
    </source>
</evidence>
<feature type="transmembrane region" description="Helical" evidence="6">
    <location>
        <begin position="84"/>
        <end position="108"/>
    </location>
</feature>